<keyword evidence="3 4" id="KW-0413">Isomerase</keyword>
<evidence type="ECO:0000259" key="8">
    <source>
        <dbReference type="Pfam" id="PF01416"/>
    </source>
</evidence>
<evidence type="ECO:0000256" key="4">
    <source>
        <dbReference type="HAMAP-Rule" id="MF_00171"/>
    </source>
</evidence>
<dbReference type="GO" id="GO:0031119">
    <property type="term" value="P:tRNA pseudouridine synthesis"/>
    <property type="evidence" value="ECO:0007669"/>
    <property type="project" value="UniProtKB-UniRule"/>
</dbReference>
<reference evidence="9 10" key="1">
    <citation type="submission" date="2018-06" db="EMBL/GenBank/DDBJ databases">
        <authorList>
            <consortium name="Pathogen Informatics"/>
            <person name="Doyle S."/>
        </authorList>
    </citation>
    <scope>NUCLEOTIDE SEQUENCE [LARGE SCALE GENOMIC DNA]</scope>
    <source>
        <strain evidence="9 10">NCTC11009</strain>
    </source>
</reference>
<evidence type="ECO:0000256" key="2">
    <source>
        <dbReference type="ARBA" id="ARBA00022694"/>
    </source>
</evidence>
<dbReference type="Proteomes" id="UP000250242">
    <property type="component" value="Unassembled WGS sequence"/>
</dbReference>
<dbReference type="HAMAP" id="MF_00171">
    <property type="entry name" value="TruA"/>
    <property type="match status" value="1"/>
</dbReference>
<dbReference type="SUPFAM" id="SSF55120">
    <property type="entry name" value="Pseudouridine synthase"/>
    <property type="match status" value="1"/>
</dbReference>
<dbReference type="PANTHER" id="PTHR11142:SF0">
    <property type="entry name" value="TRNA PSEUDOURIDINE SYNTHASE-LIKE 1"/>
    <property type="match status" value="1"/>
</dbReference>
<name>A0A2X1UMV7_9BURK</name>
<dbReference type="GO" id="GO:0003723">
    <property type="term" value="F:RNA binding"/>
    <property type="evidence" value="ECO:0007669"/>
    <property type="project" value="InterPro"/>
</dbReference>
<comment type="function">
    <text evidence="4">Formation of pseudouridine at positions 38, 39 and 40 in the anticodon stem and loop of transfer RNAs.</text>
</comment>
<evidence type="ECO:0000256" key="1">
    <source>
        <dbReference type="ARBA" id="ARBA00009375"/>
    </source>
</evidence>
<dbReference type="InterPro" id="IPR020103">
    <property type="entry name" value="PsdUridine_synth_cat_dom_sf"/>
</dbReference>
<gene>
    <name evidence="4 9" type="primary">truA</name>
    <name evidence="9" type="ORF">NCTC11009_01716</name>
</gene>
<dbReference type="EC" id="5.4.99.12" evidence="4"/>
<comment type="similarity">
    <text evidence="1 4 7">Belongs to the tRNA pseudouridine synthase TruA family.</text>
</comment>
<dbReference type="PANTHER" id="PTHR11142">
    <property type="entry name" value="PSEUDOURIDYLATE SYNTHASE"/>
    <property type="match status" value="1"/>
</dbReference>
<feature type="domain" description="Pseudouridine synthase I TruA alpha/beta" evidence="8">
    <location>
        <begin position="145"/>
        <end position="247"/>
    </location>
</feature>
<dbReference type="AlphaFoldDB" id="A0A2X1UMV7"/>
<dbReference type="RefSeq" id="WP_018026077.1">
    <property type="nucleotide sequence ID" value="NZ_CAMQFR010000011.1"/>
</dbReference>
<feature type="domain" description="Pseudouridine synthase I TruA alpha/beta" evidence="8">
    <location>
        <begin position="11"/>
        <end position="106"/>
    </location>
</feature>
<dbReference type="InterPro" id="IPR001406">
    <property type="entry name" value="PsdUridine_synth_TruA"/>
</dbReference>
<keyword evidence="2 4" id="KW-0819">tRNA processing</keyword>
<evidence type="ECO:0000256" key="6">
    <source>
        <dbReference type="PIRSR" id="PIRSR001430-2"/>
    </source>
</evidence>
<evidence type="ECO:0000256" key="7">
    <source>
        <dbReference type="RuleBase" id="RU003792"/>
    </source>
</evidence>
<proteinExistence type="inferred from homology"/>
<dbReference type="GO" id="GO:0160147">
    <property type="term" value="F:tRNA pseudouridine(38-40) synthase activity"/>
    <property type="evidence" value="ECO:0007669"/>
    <property type="project" value="UniProtKB-EC"/>
</dbReference>
<organism evidence="9 10">
    <name type="scientific">Oligella urethralis</name>
    <dbReference type="NCBI Taxonomy" id="90245"/>
    <lineage>
        <taxon>Bacteria</taxon>
        <taxon>Pseudomonadati</taxon>
        <taxon>Pseudomonadota</taxon>
        <taxon>Betaproteobacteria</taxon>
        <taxon>Burkholderiales</taxon>
        <taxon>Alcaligenaceae</taxon>
        <taxon>Oligella</taxon>
    </lineage>
</organism>
<dbReference type="InterPro" id="IPR020097">
    <property type="entry name" value="PsdUridine_synth_TruA_a/b_dom"/>
</dbReference>
<evidence type="ECO:0000313" key="9">
    <source>
        <dbReference type="EMBL" id="SPY08489.1"/>
    </source>
</evidence>
<feature type="active site" description="Nucleophile" evidence="4 5">
    <location>
        <position position="54"/>
    </location>
</feature>
<protein>
    <recommendedName>
        <fullName evidence="4">tRNA pseudouridine synthase A</fullName>
        <ecNumber evidence="4">5.4.99.12</ecNumber>
    </recommendedName>
    <alternativeName>
        <fullName evidence="4">tRNA pseudouridine(38-40) synthase</fullName>
    </alternativeName>
    <alternativeName>
        <fullName evidence="4">tRNA pseudouridylate synthase I</fullName>
    </alternativeName>
    <alternativeName>
        <fullName evidence="4">tRNA-uridine isomerase I</fullName>
    </alternativeName>
</protein>
<dbReference type="Gene3D" id="3.30.70.580">
    <property type="entry name" value="Pseudouridine synthase I, catalytic domain, N-terminal subdomain"/>
    <property type="match status" value="1"/>
</dbReference>
<dbReference type="PIRSF" id="PIRSF001430">
    <property type="entry name" value="tRNA_psdUrid_synth"/>
    <property type="match status" value="1"/>
</dbReference>
<dbReference type="InterPro" id="IPR020094">
    <property type="entry name" value="TruA/RsuA/RluB/E/F_N"/>
</dbReference>
<dbReference type="InterPro" id="IPR020095">
    <property type="entry name" value="PsdUridine_synth_TruA_C"/>
</dbReference>
<evidence type="ECO:0000256" key="3">
    <source>
        <dbReference type="ARBA" id="ARBA00023235"/>
    </source>
</evidence>
<evidence type="ECO:0000256" key="5">
    <source>
        <dbReference type="PIRSR" id="PIRSR001430-1"/>
    </source>
</evidence>
<dbReference type="Pfam" id="PF01416">
    <property type="entry name" value="PseudoU_synth_1"/>
    <property type="match status" value="2"/>
</dbReference>
<comment type="subunit">
    <text evidence="4">Homodimer.</text>
</comment>
<dbReference type="NCBIfam" id="TIGR00071">
    <property type="entry name" value="hisT_truA"/>
    <property type="match status" value="1"/>
</dbReference>
<evidence type="ECO:0000313" key="10">
    <source>
        <dbReference type="Proteomes" id="UP000250242"/>
    </source>
</evidence>
<comment type="caution">
    <text evidence="4">Lacks conserved residue(s) required for the propagation of feature annotation.</text>
</comment>
<comment type="catalytic activity">
    <reaction evidence="4 7">
        <text>uridine(38/39/40) in tRNA = pseudouridine(38/39/40) in tRNA</text>
        <dbReference type="Rhea" id="RHEA:22376"/>
        <dbReference type="Rhea" id="RHEA-COMP:10085"/>
        <dbReference type="Rhea" id="RHEA-COMP:10087"/>
        <dbReference type="ChEBI" id="CHEBI:65314"/>
        <dbReference type="ChEBI" id="CHEBI:65315"/>
        <dbReference type="EC" id="5.4.99.12"/>
    </reaction>
</comment>
<dbReference type="FunFam" id="3.30.70.580:FF:000001">
    <property type="entry name" value="tRNA pseudouridine synthase A"/>
    <property type="match status" value="1"/>
</dbReference>
<dbReference type="CDD" id="cd02570">
    <property type="entry name" value="PseudoU_synth_EcTruA"/>
    <property type="match status" value="1"/>
</dbReference>
<feature type="binding site" evidence="4 6">
    <location>
        <position position="112"/>
    </location>
    <ligand>
        <name>substrate</name>
    </ligand>
</feature>
<dbReference type="Gene3D" id="3.30.70.660">
    <property type="entry name" value="Pseudouridine synthase I, catalytic domain, C-terminal subdomain"/>
    <property type="match status" value="1"/>
</dbReference>
<sequence length="271" mass="30195">MAKHRIALGISYQGQAYSGWQIQSERATVQGAVEAALSQFITTPTQVICAGRTDTGVHAINQVVHLDTDASRSDNSWVRGVNAFLPPDIRIKWATEVAADFHARFDAKVRTYIYILRNHPVASALLNGLVGWFHLPLDLKQMQAAATYLVGTHDFSSFRSSECQAHSPIRTIYDLSLRQQGNLFIFTVRGDGFLHHMVRNIVGSLVYVGKGKYQPEYMAEILAHRARKYAAPTFMADGLYLAHIAYPNHSGINHLMPELTLAESLNYLLNA</sequence>
<dbReference type="EMBL" id="UATH01000001">
    <property type="protein sequence ID" value="SPY08489.1"/>
    <property type="molecule type" value="Genomic_DNA"/>
</dbReference>
<accession>A0A2X1UMV7</accession>
<dbReference type="GeneID" id="93428139"/>